<dbReference type="InterPro" id="IPR002848">
    <property type="entry name" value="Translin_fam"/>
</dbReference>
<dbReference type="AlphaFoldDB" id="A0A835H1Z2"/>
<dbReference type="InterPro" id="IPR016069">
    <property type="entry name" value="Translin_C"/>
</dbReference>
<evidence type="ECO:0000313" key="2">
    <source>
        <dbReference type="Proteomes" id="UP000631114"/>
    </source>
</evidence>
<dbReference type="EMBL" id="JADFTS010000008">
    <property type="protein sequence ID" value="KAF9591524.1"/>
    <property type="molecule type" value="Genomic_DNA"/>
</dbReference>
<dbReference type="PANTHER" id="PTHR10741">
    <property type="entry name" value="TRANSLIN AND TRANSLIN ASSOCIATED PROTEIN X"/>
    <property type="match status" value="1"/>
</dbReference>
<name>A0A835H1Z2_9MAGN</name>
<proteinExistence type="predicted"/>
<dbReference type="SUPFAM" id="SSF74784">
    <property type="entry name" value="Translin"/>
    <property type="match status" value="2"/>
</dbReference>
<organism evidence="1 2">
    <name type="scientific">Coptis chinensis</name>
    <dbReference type="NCBI Taxonomy" id="261450"/>
    <lineage>
        <taxon>Eukaryota</taxon>
        <taxon>Viridiplantae</taxon>
        <taxon>Streptophyta</taxon>
        <taxon>Embryophyta</taxon>
        <taxon>Tracheophyta</taxon>
        <taxon>Spermatophyta</taxon>
        <taxon>Magnoliopsida</taxon>
        <taxon>Ranunculales</taxon>
        <taxon>Ranunculaceae</taxon>
        <taxon>Coptidoideae</taxon>
        <taxon>Coptis</taxon>
    </lineage>
</organism>
<dbReference type="Pfam" id="PF01997">
    <property type="entry name" value="Translin"/>
    <property type="match status" value="1"/>
</dbReference>
<dbReference type="Gene3D" id="1.20.58.200">
    <property type="entry name" value="Translin, domain 2"/>
    <property type="match status" value="1"/>
</dbReference>
<reference evidence="1 2" key="1">
    <citation type="submission" date="2020-10" db="EMBL/GenBank/DDBJ databases">
        <title>The Coptis chinensis genome and diversification of protoberbering-type alkaloids.</title>
        <authorList>
            <person name="Wang B."/>
            <person name="Shu S."/>
            <person name="Song C."/>
            <person name="Liu Y."/>
        </authorList>
    </citation>
    <scope>NUCLEOTIDE SEQUENCE [LARGE SCALE GENOMIC DNA]</scope>
    <source>
        <strain evidence="1">HL-2020</strain>
        <tissue evidence="1">Leaf</tissue>
    </source>
</reference>
<gene>
    <name evidence="1" type="ORF">IFM89_004578</name>
</gene>
<sequence>MRIALGNSLVLFTLSRSLNPKLLISPASCLCFRASPTCSSCIRHCKVRFLSSSSSLTTNNSASSDADSDDYDSFYRHGGDYPSYMKKLHNEYYSEFQYSRYVYYKKLDSHIYWLNGTIQDLQSEIFNESFPTQQAQEKAESHIKMIRSDYEGIVEWGSWPEYRIIYSAWKSQRLRTVSMLAYLHWNMLDVSKQLPCYVEWQVKAGDFDCPRKVLKFLENVRDWIRDVTWDNMRFEELESPVLWKKFEAVGDDVRRVEEICFDVEVLLHKNKVNGTADDKLKYNSENDDSASLSSHMKKQFKLYHLKYVEHARLPNNQILDMIEEIKKEIFFHGFCPVPELFEIAKSAIDVLKRSCGNRAKQCRDFSRQQYYKLYYGEKDEYLEHGFESTLGNYAKGAVSIVAFVHWLETGNLILIKELEEKFGLTSSKNLGIEIEDYLIGICMMCSELPGYAVHQVVAGDYGCPSKVLKFIKEIHALVRMVDSQDDCLRKKFDGVV</sequence>
<dbReference type="InterPro" id="IPR036081">
    <property type="entry name" value="Translin_sf"/>
</dbReference>
<dbReference type="GO" id="GO:0043565">
    <property type="term" value="F:sequence-specific DNA binding"/>
    <property type="evidence" value="ECO:0007669"/>
    <property type="project" value="InterPro"/>
</dbReference>
<dbReference type="Proteomes" id="UP000631114">
    <property type="component" value="Unassembled WGS sequence"/>
</dbReference>
<comment type="caution">
    <text evidence="1">The sequence shown here is derived from an EMBL/GenBank/DDBJ whole genome shotgun (WGS) entry which is preliminary data.</text>
</comment>
<evidence type="ECO:0000313" key="1">
    <source>
        <dbReference type="EMBL" id="KAF9591524.1"/>
    </source>
</evidence>
<dbReference type="OrthoDB" id="829at2759"/>
<protein>
    <submittedName>
        <fullName evidence="1">Uncharacterized protein</fullName>
    </submittedName>
</protein>
<accession>A0A835H1Z2</accession>
<keyword evidence="2" id="KW-1185">Reference proteome</keyword>